<accession>A0A834Z1G1</accession>
<dbReference type="Pfam" id="PF04484">
    <property type="entry name" value="QWRF"/>
    <property type="match status" value="1"/>
</dbReference>
<dbReference type="Proteomes" id="UP000655225">
    <property type="component" value="Unassembled WGS sequence"/>
</dbReference>
<dbReference type="GO" id="GO:0005737">
    <property type="term" value="C:cytoplasm"/>
    <property type="evidence" value="ECO:0007669"/>
    <property type="project" value="TreeGrafter"/>
</dbReference>
<feature type="compositionally biased region" description="Polar residues" evidence="2">
    <location>
        <begin position="262"/>
        <end position="292"/>
    </location>
</feature>
<evidence type="ECO:0000256" key="1">
    <source>
        <dbReference type="ARBA" id="ARBA00010016"/>
    </source>
</evidence>
<comment type="caution">
    <text evidence="3">The sequence shown here is derived from an EMBL/GenBank/DDBJ whole genome shotgun (WGS) entry which is preliminary data.</text>
</comment>
<organism evidence="3 4">
    <name type="scientific">Tetracentron sinense</name>
    <name type="common">Spur-leaf</name>
    <dbReference type="NCBI Taxonomy" id="13715"/>
    <lineage>
        <taxon>Eukaryota</taxon>
        <taxon>Viridiplantae</taxon>
        <taxon>Streptophyta</taxon>
        <taxon>Embryophyta</taxon>
        <taxon>Tracheophyta</taxon>
        <taxon>Spermatophyta</taxon>
        <taxon>Magnoliopsida</taxon>
        <taxon>Trochodendrales</taxon>
        <taxon>Trochodendraceae</taxon>
        <taxon>Tetracentron</taxon>
    </lineage>
</organism>
<dbReference type="PANTHER" id="PTHR31807:SF6">
    <property type="entry name" value="PROTEIN ENDOSPERM DEFECTIVE 1-RELATED"/>
    <property type="match status" value="1"/>
</dbReference>
<evidence type="ECO:0000313" key="3">
    <source>
        <dbReference type="EMBL" id="KAF8398630.1"/>
    </source>
</evidence>
<evidence type="ECO:0000313" key="4">
    <source>
        <dbReference type="Proteomes" id="UP000655225"/>
    </source>
</evidence>
<feature type="region of interest" description="Disordered" evidence="2">
    <location>
        <begin position="136"/>
        <end position="156"/>
    </location>
</feature>
<feature type="compositionally biased region" description="Low complexity" evidence="2">
    <location>
        <begin position="38"/>
        <end position="50"/>
    </location>
</feature>
<dbReference type="InterPro" id="IPR007573">
    <property type="entry name" value="QWRF"/>
</dbReference>
<comment type="similarity">
    <text evidence="1">Belongs to the QWRF family.</text>
</comment>
<feature type="region of interest" description="Disordered" evidence="2">
    <location>
        <begin position="12"/>
        <end position="59"/>
    </location>
</feature>
<evidence type="ECO:0000256" key="2">
    <source>
        <dbReference type="SAM" id="MobiDB-lite"/>
    </source>
</evidence>
<dbReference type="AlphaFoldDB" id="A0A834Z1G1"/>
<name>A0A834Z1G1_TETSI</name>
<keyword evidence="4" id="KW-1185">Reference proteome</keyword>
<reference evidence="3 4" key="1">
    <citation type="submission" date="2020-04" db="EMBL/GenBank/DDBJ databases">
        <title>Plant Genome Project.</title>
        <authorList>
            <person name="Zhang R.-G."/>
        </authorList>
    </citation>
    <scope>NUCLEOTIDE SEQUENCE [LARGE SCALE GENOMIC DNA]</scope>
    <source>
        <strain evidence="3">YNK0</strain>
        <tissue evidence="3">Leaf</tissue>
    </source>
</reference>
<feature type="region of interest" description="Disordered" evidence="2">
    <location>
        <begin position="248"/>
        <end position="292"/>
    </location>
</feature>
<gene>
    <name evidence="3" type="ORF">HHK36_017561</name>
</gene>
<dbReference type="GO" id="GO:0005880">
    <property type="term" value="C:nuclear microtubule"/>
    <property type="evidence" value="ECO:0007669"/>
    <property type="project" value="TreeGrafter"/>
</dbReference>
<proteinExistence type="inferred from homology"/>
<dbReference type="GO" id="GO:0008017">
    <property type="term" value="F:microtubule binding"/>
    <property type="evidence" value="ECO:0007669"/>
    <property type="project" value="TreeGrafter"/>
</dbReference>
<dbReference type="PANTHER" id="PTHR31807">
    <property type="entry name" value="AUGMIN FAMILY MEMBER"/>
    <property type="match status" value="1"/>
</dbReference>
<dbReference type="OrthoDB" id="542108at2759"/>
<sequence length="454" mass="49381">MIETMVEVCASMQEQKQTATTRAAPPPPRRPRVREVSSRFMSPVVSSSSSGDLHLPASKCPLPKHAVSISSEFLSKQQHQQQRSQSVQRQHPELEPLCCSNLNRPETIRSLETPLGSQSEVVNYVQRKQRDVKLFKENGGSGDQQHPDTTTHSKTFNRGKFLGKRTNLSISRSDTPTVHSLDRMTSRSIFSTPNFQRSSANMGGVSVATTAAAKLVQSSGMAAHPSLGNMVPGGGSLEFATSIPVNSSALDDDHTGRAQTLAEDSTSDSSQTEKSTTIGQGSRPISSQNSCKTRSLPYFRSSMMEADLLPTMSAKLMAERNCIAGDVIGGDSSKVSASPCYRSLNSTLSSSCENPLLSPIKSVQRSSVSYKPYTSSVKTGSVCLPPQPLNTKLGIEARKGRKVSSHQDDVHALRMLHDRYLQWRYANAKAEASMHAQRSAAEVGYYLTLALKFE</sequence>
<dbReference type="OMA" id="IMQVEEC"/>
<dbReference type="EMBL" id="JABCRI010000011">
    <property type="protein sequence ID" value="KAF8398630.1"/>
    <property type="molecule type" value="Genomic_DNA"/>
</dbReference>
<protein>
    <submittedName>
        <fullName evidence="3">Uncharacterized protein</fullName>
    </submittedName>
</protein>
<dbReference type="GO" id="GO:0051225">
    <property type="term" value="P:spindle assembly"/>
    <property type="evidence" value="ECO:0007669"/>
    <property type="project" value="TreeGrafter"/>
</dbReference>